<comment type="similarity">
    <text evidence="7">Belongs to the binding-protein-dependent transport system permease family.</text>
</comment>
<keyword evidence="10" id="KW-1185">Reference proteome</keyword>
<evidence type="ECO:0000256" key="6">
    <source>
        <dbReference type="ARBA" id="ARBA00023136"/>
    </source>
</evidence>
<dbReference type="RefSeq" id="WP_195173028.1">
    <property type="nucleotide sequence ID" value="NZ_CP062983.1"/>
</dbReference>
<dbReference type="Gene3D" id="1.10.3720.10">
    <property type="entry name" value="MetI-like"/>
    <property type="match status" value="1"/>
</dbReference>
<evidence type="ECO:0000256" key="5">
    <source>
        <dbReference type="ARBA" id="ARBA00022989"/>
    </source>
</evidence>
<dbReference type="InterPro" id="IPR045621">
    <property type="entry name" value="BPD_transp_1_N"/>
</dbReference>
<comment type="subcellular location">
    <subcellularLocation>
        <location evidence="1 7">Cell membrane</location>
        <topology evidence="1 7">Multi-pass membrane protein</topology>
    </subcellularLocation>
</comment>
<protein>
    <submittedName>
        <fullName evidence="9">ABC transporter permease</fullName>
    </submittedName>
</protein>
<dbReference type="Pfam" id="PF00528">
    <property type="entry name" value="BPD_transp_1"/>
    <property type="match status" value="1"/>
</dbReference>
<name>A0A7S8EDH5_9CHLR</name>
<evidence type="ECO:0000256" key="4">
    <source>
        <dbReference type="ARBA" id="ARBA00022692"/>
    </source>
</evidence>
<feature type="domain" description="ABC transmembrane type-1" evidence="8">
    <location>
        <begin position="96"/>
        <end position="297"/>
    </location>
</feature>
<dbReference type="Pfam" id="PF19300">
    <property type="entry name" value="BPD_transp_1_N"/>
    <property type="match status" value="1"/>
</dbReference>
<dbReference type="InterPro" id="IPR000515">
    <property type="entry name" value="MetI-like"/>
</dbReference>
<keyword evidence="4 7" id="KW-0812">Transmembrane</keyword>
<evidence type="ECO:0000313" key="9">
    <source>
        <dbReference type="EMBL" id="QPC84965.1"/>
    </source>
</evidence>
<feature type="transmembrane region" description="Helical" evidence="7">
    <location>
        <begin position="95"/>
        <end position="120"/>
    </location>
</feature>
<organism evidence="9 10">
    <name type="scientific">Phototrophicus methaneseepsis</name>
    <dbReference type="NCBI Taxonomy" id="2710758"/>
    <lineage>
        <taxon>Bacteria</taxon>
        <taxon>Bacillati</taxon>
        <taxon>Chloroflexota</taxon>
        <taxon>Candidatus Thermofontia</taxon>
        <taxon>Phototrophicales</taxon>
        <taxon>Phototrophicaceae</taxon>
        <taxon>Phototrophicus</taxon>
    </lineage>
</organism>
<dbReference type="GO" id="GO:0005886">
    <property type="term" value="C:plasma membrane"/>
    <property type="evidence" value="ECO:0007669"/>
    <property type="project" value="UniProtKB-SubCell"/>
</dbReference>
<feature type="transmembrane region" description="Helical" evidence="7">
    <location>
        <begin position="12"/>
        <end position="31"/>
    </location>
</feature>
<dbReference type="KEGG" id="pmet:G4Y79_11520"/>
<feature type="transmembrane region" description="Helical" evidence="7">
    <location>
        <begin position="132"/>
        <end position="158"/>
    </location>
</feature>
<dbReference type="PANTHER" id="PTHR43163">
    <property type="entry name" value="DIPEPTIDE TRANSPORT SYSTEM PERMEASE PROTEIN DPPB-RELATED"/>
    <property type="match status" value="1"/>
</dbReference>
<evidence type="ECO:0000256" key="2">
    <source>
        <dbReference type="ARBA" id="ARBA00022448"/>
    </source>
</evidence>
<proteinExistence type="inferred from homology"/>
<keyword evidence="5 7" id="KW-1133">Transmembrane helix</keyword>
<dbReference type="GO" id="GO:0055085">
    <property type="term" value="P:transmembrane transport"/>
    <property type="evidence" value="ECO:0007669"/>
    <property type="project" value="InterPro"/>
</dbReference>
<dbReference type="PANTHER" id="PTHR43163:SF6">
    <property type="entry name" value="DIPEPTIDE TRANSPORT SYSTEM PERMEASE PROTEIN DPPB-RELATED"/>
    <property type="match status" value="1"/>
</dbReference>
<keyword evidence="2 7" id="KW-0813">Transport</keyword>
<dbReference type="CDD" id="cd06261">
    <property type="entry name" value="TM_PBP2"/>
    <property type="match status" value="1"/>
</dbReference>
<evidence type="ECO:0000256" key="7">
    <source>
        <dbReference type="RuleBase" id="RU363032"/>
    </source>
</evidence>
<feature type="transmembrane region" description="Helical" evidence="7">
    <location>
        <begin position="170"/>
        <end position="190"/>
    </location>
</feature>
<dbReference type="SUPFAM" id="SSF161098">
    <property type="entry name" value="MetI-like"/>
    <property type="match status" value="1"/>
</dbReference>
<evidence type="ECO:0000259" key="8">
    <source>
        <dbReference type="PROSITE" id="PS50928"/>
    </source>
</evidence>
<keyword evidence="3" id="KW-1003">Cell membrane</keyword>
<dbReference type="PROSITE" id="PS50928">
    <property type="entry name" value="ABC_TM1"/>
    <property type="match status" value="1"/>
</dbReference>
<accession>A0A7S8EDH5</accession>
<dbReference type="InterPro" id="IPR035906">
    <property type="entry name" value="MetI-like_sf"/>
</dbReference>
<dbReference type="AlphaFoldDB" id="A0A7S8EDH5"/>
<dbReference type="EMBL" id="CP062983">
    <property type="protein sequence ID" value="QPC84965.1"/>
    <property type="molecule type" value="Genomic_DNA"/>
</dbReference>
<dbReference type="Proteomes" id="UP000594468">
    <property type="component" value="Chromosome"/>
</dbReference>
<gene>
    <name evidence="9" type="ORF">G4Y79_11520</name>
</gene>
<feature type="transmembrane region" description="Helical" evidence="7">
    <location>
        <begin position="274"/>
        <end position="300"/>
    </location>
</feature>
<feature type="transmembrane region" description="Helical" evidence="7">
    <location>
        <begin position="228"/>
        <end position="254"/>
    </location>
</feature>
<sequence length="307" mass="33658">MSKYLLRRVLMTIPLILAVTTVVFVMLRVALPGDPAQIMAGDRATPELIEQIRSNLGLDRPIIEQYLIFLKNFAQGDLGLSVKFREPVIDVIAKAFPFTALLTFLSVTIGTMIGLIIGVVTAMYQRTWIDRLGILITVFFYSIPTFWLGLVLILIFSVGLRALPVQGSSTWQHMILPTATLAIGQSALIARLTRSSMIEVLSTDYIRTARSKGLNERRIMLGHALKNTLIPVITVVGLSVGGLLGGAVVTESIFGLPGVGSLAINAINNRDYPMIQGTVILVATTFILVNMFVDIIYAVVDPRIRYD</sequence>
<reference evidence="9 10" key="1">
    <citation type="submission" date="2020-02" db="EMBL/GenBank/DDBJ databases">
        <authorList>
            <person name="Zheng R.K."/>
            <person name="Sun C.M."/>
        </authorList>
    </citation>
    <scope>NUCLEOTIDE SEQUENCE [LARGE SCALE GENOMIC DNA]</scope>
    <source>
        <strain evidence="10">rifampicinis</strain>
    </source>
</reference>
<evidence type="ECO:0000256" key="1">
    <source>
        <dbReference type="ARBA" id="ARBA00004651"/>
    </source>
</evidence>
<evidence type="ECO:0000256" key="3">
    <source>
        <dbReference type="ARBA" id="ARBA00022475"/>
    </source>
</evidence>
<evidence type="ECO:0000313" key="10">
    <source>
        <dbReference type="Proteomes" id="UP000594468"/>
    </source>
</evidence>
<keyword evidence="6 7" id="KW-0472">Membrane</keyword>